<dbReference type="InterPro" id="IPR007208">
    <property type="entry name" value="MrpF/PhaF-like"/>
</dbReference>
<dbReference type="PANTHER" id="PTHR34702">
    <property type="entry name" value="NA(+)/H(+) ANTIPORTER SUBUNIT F1"/>
    <property type="match status" value="1"/>
</dbReference>
<evidence type="ECO:0000256" key="2">
    <source>
        <dbReference type="ARBA" id="ARBA00009212"/>
    </source>
</evidence>
<dbReference type="EMBL" id="JBHSMC010000004">
    <property type="protein sequence ID" value="MFC5464320.1"/>
    <property type="molecule type" value="Genomic_DNA"/>
</dbReference>
<organism evidence="10 11">
    <name type="scientific">Lederbergia graminis</name>
    <dbReference type="NCBI Taxonomy" id="735518"/>
    <lineage>
        <taxon>Bacteria</taxon>
        <taxon>Bacillati</taxon>
        <taxon>Bacillota</taxon>
        <taxon>Bacilli</taxon>
        <taxon>Bacillales</taxon>
        <taxon>Bacillaceae</taxon>
        <taxon>Lederbergia</taxon>
    </lineage>
</organism>
<evidence type="ECO:0000256" key="1">
    <source>
        <dbReference type="ARBA" id="ARBA00004651"/>
    </source>
</evidence>
<protein>
    <submittedName>
        <fullName evidence="10">Na(+)/H(+) antiporter subunit F1</fullName>
    </submittedName>
</protein>
<keyword evidence="8" id="KW-0406">Ion transport</keyword>
<evidence type="ECO:0000256" key="8">
    <source>
        <dbReference type="PIRNR" id="PIRNR028784"/>
    </source>
</evidence>
<evidence type="ECO:0000256" key="3">
    <source>
        <dbReference type="ARBA" id="ARBA00022448"/>
    </source>
</evidence>
<keyword evidence="5 9" id="KW-0812">Transmembrane</keyword>
<feature type="transmembrane region" description="Helical" evidence="9">
    <location>
        <begin position="56"/>
        <end position="75"/>
    </location>
</feature>
<evidence type="ECO:0000313" key="11">
    <source>
        <dbReference type="Proteomes" id="UP001596147"/>
    </source>
</evidence>
<evidence type="ECO:0000256" key="5">
    <source>
        <dbReference type="ARBA" id="ARBA00022692"/>
    </source>
</evidence>
<keyword evidence="4 8" id="KW-1003">Cell membrane</keyword>
<dbReference type="RefSeq" id="WP_382349093.1">
    <property type="nucleotide sequence ID" value="NZ_JBHSMC010000004.1"/>
</dbReference>
<keyword evidence="8" id="KW-0050">Antiport</keyword>
<evidence type="ECO:0000256" key="4">
    <source>
        <dbReference type="ARBA" id="ARBA00022475"/>
    </source>
</evidence>
<sequence>MALFGFALSSLFLLIRIVKGPTTPDRVVALDAMGINLAAITALASMLLSTKAFLDVIILFGILSFIGTVSFSKFLQKGDIIEYERRD</sequence>
<dbReference type="PANTHER" id="PTHR34702:SF1">
    <property type="entry name" value="NA(+)_H(+) ANTIPORTER SUBUNIT F"/>
    <property type="match status" value="1"/>
</dbReference>
<proteinExistence type="inferred from homology"/>
<comment type="similarity">
    <text evidence="2 8">Belongs to the CPA3 antiporters (TC 2.A.63) subunit F family.</text>
</comment>
<evidence type="ECO:0000256" key="6">
    <source>
        <dbReference type="ARBA" id="ARBA00022989"/>
    </source>
</evidence>
<keyword evidence="6 9" id="KW-1133">Transmembrane helix</keyword>
<reference evidence="11" key="1">
    <citation type="journal article" date="2019" name="Int. J. Syst. Evol. Microbiol.">
        <title>The Global Catalogue of Microorganisms (GCM) 10K type strain sequencing project: providing services to taxonomists for standard genome sequencing and annotation.</title>
        <authorList>
            <consortium name="The Broad Institute Genomics Platform"/>
            <consortium name="The Broad Institute Genome Sequencing Center for Infectious Disease"/>
            <person name="Wu L."/>
            <person name="Ma J."/>
        </authorList>
    </citation>
    <scope>NUCLEOTIDE SEQUENCE [LARGE SCALE GENOMIC DNA]</scope>
    <source>
        <strain evidence="11">CGMCC 1.12237</strain>
    </source>
</reference>
<accession>A0ABW0LG30</accession>
<gene>
    <name evidence="10" type="ORF">ACFPM4_06050</name>
</gene>
<dbReference type="Proteomes" id="UP001596147">
    <property type="component" value="Unassembled WGS sequence"/>
</dbReference>
<keyword evidence="7 8" id="KW-0472">Membrane</keyword>
<evidence type="ECO:0000256" key="7">
    <source>
        <dbReference type="ARBA" id="ARBA00023136"/>
    </source>
</evidence>
<comment type="subcellular location">
    <subcellularLocation>
        <location evidence="1 8">Cell membrane</location>
        <topology evidence="1 8">Multi-pass membrane protein</topology>
    </subcellularLocation>
</comment>
<dbReference type="NCBIfam" id="NF009248">
    <property type="entry name" value="PRK12600.1"/>
    <property type="match status" value="1"/>
</dbReference>
<evidence type="ECO:0000256" key="9">
    <source>
        <dbReference type="SAM" id="Phobius"/>
    </source>
</evidence>
<keyword evidence="3 8" id="KW-0813">Transport</keyword>
<dbReference type="PIRSF" id="PIRSF028784">
    <property type="entry name" value="MrpF"/>
    <property type="match status" value="1"/>
</dbReference>
<dbReference type="Pfam" id="PF04066">
    <property type="entry name" value="MrpF_PhaF"/>
    <property type="match status" value="1"/>
</dbReference>
<keyword evidence="11" id="KW-1185">Reference proteome</keyword>
<comment type="caution">
    <text evidence="10">The sequence shown here is derived from an EMBL/GenBank/DDBJ whole genome shotgun (WGS) entry which is preliminary data.</text>
</comment>
<name>A0ABW0LG30_9BACI</name>
<evidence type="ECO:0000313" key="10">
    <source>
        <dbReference type="EMBL" id="MFC5464320.1"/>
    </source>
</evidence>